<organism evidence="1 2">
    <name type="scientific">Candidatus Mycoplasma haematohominis</name>
    <dbReference type="NCBI Taxonomy" id="1494318"/>
    <lineage>
        <taxon>Bacteria</taxon>
        <taxon>Bacillati</taxon>
        <taxon>Mycoplasmatota</taxon>
        <taxon>Mollicutes</taxon>
        <taxon>Mycoplasmataceae</taxon>
        <taxon>Mycoplasma</taxon>
    </lineage>
</organism>
<dbReference type="AlphaFoldDB" id="A0A478FR64"/>
<reference evidence="1 2" key="1">
    <citation type="submission" date="2019-01" db="EMBL/GenBank/DDBJ databases">
        <title>Draft genome sequences of Candidatus Mycoplasma haemohominis SWG34-3 identified from a patient with pyrexia, anemia and liver dysfunction.</title>
        <authorList>
            <person name="Sekizuka T."/>
            <person name="Hattori N."/>
            <person name="Katano H."/>
            <person name="Takuma T."/>
            <person name="Ito T."/>
            <person name="Arai N."/>
            <person name="Yanai R."/>
            <person name="Ishii S."/>
            <person name="Miura Y."/>
            <person name="Tokunaga T."/>
            <person name="Watanabe H."/>
            <person name="Nomura N."/>
            <person name="Eguchi J."/>
            <person name="Arai T."/>
            <person name="Hasegawa H."/>
            <person name="Nakamaki T."/>
            <person name="Wakita T."/>
            <person name="Niki Y."/>
            <person name="Kuroda M."/>
        </authorList>
    </citation>
    <scope>NUCLEOTIDE SEQUENCE [LARGE SCALE GENOMIC DNA]</scope>
    <source>
        <strain evidence="1">SWG34-3</strain>
    </source>
</reference>
<protein>
    <submittedName>
        <fullName evidence="1">Uncharacterized protein</fullName>
    </submittedName>
</protein>
<evidence type="ECO:0000313" key="2">
    <source>
        <dbReference type="Proteomes" id="UP000324831"/>
    </source>
</evidence>
<proteinExistence type="predicted"/>
<comment type="caution">
    <text evidence="1">The sequence shown here is derived from an EMBL/GenBank/DDBJ whole genome shotgun (WGS) entry which is preliminary data.</text>
</comment>
<dbReference type="Proteomes" id="UP000324831">
    <property type="component" value="Unassembled WGS sequence"/>
</dbReference>
<dbReference type="EMBL" id="BIMN01000009">
    <property type="protein sequence ID" value="GCE64051.1"/>
    <property type="molecule type" value="Genomic_DNA"/>
</dbReference>
<accession>A0A478FR64</accession>
<gene>
    <name evidence="1" type="ORF">MHSWG343_10590</name>
</gene>
<sequence>MNTTLAQAAGGTTAIVAGAAATYGIKNVSTEGDFSSESYDYGWNKMNYSLKNVLTMNLMHIDAPNYESLKEQVGKNWRTRFAETYAYKSKLRSEYFYLLFPENLFPEASQHNIESVWYRREKAKKEVEELKEVEKVKLKLKKFYNVCWKVSRFVYGKKSDPNHYKTAALEFIKNPEQQLEEKLERFFRDAWVSCSESGSATERRIDRKWPYGKEIEDNEKLGGKWYKELDKPI</sequence>
<name>A0A478FR64_9MOLU</name>
<evidence type="ECO:0000313" key="1">
    <source>
        <dbReference type="EMBL" id="GCE64051.1"/>
    </source>
</evidence>